<proteinExistence type="predicted"/>
<protein>
    <submittedName>
        <fullName evidence="1">Uncharacterized protein</fullName>
    </submittedName>
</protein>
<evidence type="ECO:0000313" key="2">
    <source>
        <dbReference type="Proteomes" id="UP000298652"/>
    </source>
</evidence>
<gene>
    <name evidence="1" type="ORF">SEVIR_9G133250v2</name>
</gene>
<name>A0A4U6STL2_SETVI</name>
<dbReference type="Proteomes" id="UP000298652">
    <property type="component" value="Chromosome 9"/>
</dbReference>
<accession>A0A4U6STL2</accession>
<dbReference type="AlphaFoldDB" id="A0A4U6STL2"/>
<reference evidence="1" key="1">
    <citation type="submission" date="2019-03" db="EMBL/GenBank/DDBJ databases">
        <title>WGS assembly of Setaria viridis.</title>
        <authorList>
            <person name="Huang P."/>
            <person name="Jenkins J."/>
            <person name="Grimwood J."/>
            <person name="Barry K."/>
            <person name="Healey A."/>
            <person name="Mamidi S."/>
            <person name="Sreedasyam A."/>
            <person name="Shu S."/>
            <person name="Feldman M."/>
            <person name="Wu J."/>
            <person name="Yu Y."/>
            <person name="Chen C."/>
            <person name="Johnson J."/>
            <person name="Rokhsar D."/>
            <person name="Baxter I."/>
            <person name="Schmutz J."/>
            <person name="Brutnell T."/>
            <person name="Kellogg E."/>
        </authorList>
    </citation>
    <scope>NUCLEOTIDE SEQUENCE [LARGE SCALE GENOMIC DNA]</scope>
</reference>
<sequence>MTGFQIYVGVHSAVNWEALYTEGRPGRSMENHGWADEMARRRSSTHRRARRVRYSIFLWTSIGCPVCSQKICNSNYLSLLMRCKRETPQLTPRRQEHMYPMQLQLFSSSLAAHLTDQQSVICLAIGKRFWSMMDQLEASPAKRLPKSTLWRLQRPD</sequence>
<keyword evidence="2" id="KW-1185">Reference proteome</keyword>
<dbReference type="Gramene" id="TKV91970">
    <property type="protein sequence ID" value="TKV91970"/>
    <property type="gene ID" value="SEVIR_9G133250v2"/>
</dbReference>
<dbReference type="EMBL" id="CM016560">
    <property type="protein sequence ID" value="TKV91970.1"/>
    <property type="molecule type" value="Genomic_DNA"/>
</dbReference>
<organism evidence="1 2">
    <name type="scientific">Setaria viridis</name>
    <name type="common">Green bristlegrass</name>
    <name type="synonym">Setaria italica subsp. viridis</name>
    <dbReference type="NCBI Taxonomy" id="4556"/>
    <lineage>
        <taxon>Eukaryota</taxon>
        <taxon>Viridiplantae</taxon>
        <taxon>Streptophyta</taxon>
        <taxon>Embryophyta</taxon>
        <taxon>Tracheophyta</taxon>
        <taxon>Spermatophyta</taxon>
        <taxon>Magnoliopsida</taxon>
        <taxon>Liliopsida</taxon>
        <taxon>Poales</taxon>
        <taxon>Poaceae</taxon>
        <taxon>PACMAD clade</taxon>
        <taxon>Panicoideae</taxon>
        <taxon>Panicodae</taxon>
        <taxon>Paniceae</taxon>
        <taxon>Cenchrinae</taxon>
        <taxon>Setaria</taxon>
    </lineage>
</organism>
<evidence type="ECO:0000313" key="1">
    <source>
        <dbReference type="EMBL" id="TKV91970.1"/>
    </source>
</evidence>